<dbReference type="InterPro" id="IPR009937">
    <property type="entry name" value="Phage_holin_3_6"/>
</dbReference>
<name>A0A413RHT8_9CELL</name>
<dbReference type="AlphaFoldDB" id="A0A413RHT8"/>
<keyword evidence="1" id="KW-0812">Transmembrane</keyword>
<protein>
    <submittedName>
        <fullName evidence="2">Phage holin family protein</fullName>
    </submittedName>
</protein>
<gene>
    <name evidence="2" type="ORF">D1825_16180</name>
</gene>
<dbReference type="Pfam" id="PF07332">
    <property type="entry name" value="Phage_holin_3_6"/>
    <property type="match status" value="1"/>
</dbReference>
<reference evidence="2 3" key="1">
    <citation type="submission" date="2018-08" db="EMBL/GenBank/DDBJ databases">
        <title>Cellulomonas rhizosphaerae sp. nov., a novel actinomycete isolated from soil.</title>
        <authorList>
            <person name="Tian Y."/>
        </authorList>
    </citation>
    <scope>NUCLEOTIDE SEQUENCE [LARGE SCALE GENOMIC DNA]</scope>
    <source>
        <strain evidence="2 3">NEAU-TCZ24</strain>
    </source>
</reference>
<proteinExistence type="predicted"/>
<dbReference type="Proteomes" id="UP000283374">
    <property type="component" value="Unassembled WGS sequence"/>
</dbReference>
<organism evidence="2 3">
    <name type="scientific">Cellulomonas rhizosphaerae</name>
    <dbReference type="NCBI Taxonomy" id="2293719"/>
    <lineage>
        <taxon>Bacteria</taxon>
        <taxon>Bacillati</taxon>
        <taxon>Actinomycetota</taxon>
        <taxon>Actinomycetes</taxon>
        <taxon>Micrococcales</taxon>
        <taxon>Cellulomonadaceae</taxon>
        <taxon>Cellulomonas</taxon>
    </lineage>
</organism>
<accession>A0A413RHT8</accession>
<evidence type="ECO:0000256" key="1">
    <source>
        <dbReference type="SAM" id="Phobius"/>
    </source>
</evidence>
<evidence type="ECO:0000313" key="2">
    <source>
        <dbReference type="EMBL" id="RHA37772.1"/>
    </source>
</evidence>
<feature type="transmembrane region" description="Helical" evidence="1">
    <location>
        <begin position="46"/>
        <end position="71"/>
    </location>
</feature>
<feature type="transmembrane region" description="Helical" evidence="1">
    <location>
        <begin position="77"/>
        <end position="99"/>
    </location>
</feature>
<dbReference type="OrthoDB" id="5148485at2"/>
<sequence>MAKHDRSIGEMIGELSDQLSKLVRAEIELAKAEIQGRLQKISVGTVLVLAAAILAFYLLAVVIATAIMALAVPFEPWLAGLIVAVFLLLVIALLAWLGIRHIKRGVPPTPATAIESVQTDLTAVKEAIRP</sequence>
<comment type="caution">
    <text evidence="2">The sequence shown here is derived from an EMBL/GenBank/DDBJ whole genome shotgun (WGS) entry which is preliminary data.</text>
</comment>
<dbReference type="EMBL" id="QWKP01000220">
    <property type="protein sequence ID" value="RHA37772.1"/>
    <property type="molecule type" value="Genomic_DNA"/>
</dbReference>
<keyword evidence="1" id="KW-1133">Transmembrane helix</keyword>
<dbReference type="RefSeq" id="WP_118768446.1">
    <property type="nucleotide sequence ID" value="NZ_QWKP01000220.1"/>
</dbReference>
<evidence type="ECO:0000313" key="3">
    <source>
        <dbReference type="Proteomes" id="UP000283374"/>
    </source>
</evidence>
<keyword evidence="3" id="KW-1185">Reference proteome</keyword>
<keyword evidence="1" id="KW-0472">Membrane</keyword>